<evidence type="ECO:0000256" key="13">
    <source>
        <dbReference type="HAMAP-Rule" id="MF_00113"/>
    </source>
</evidence>
<dbReference type="HOGENOM" id="CLU_039110_1_0_7"/>
<dbReference type="InParanoid" id="F2LXW0"/>
<dbReference type="PANTHER" id="PTHR30307:SF0">
    <property type="entry name" value="S-ADENOSYLMETHIONINE:TRNA RIBOSYLTRANSFERASE-ISOMERASE"/>
    <property type="match status" value="1"/>
</dbReference>
<accession>F2LXW0</accession>
<dbReference type="EMBL" id="CP002606">
    <property type="protein sequence ID" value="AEA34351.1"/>
    <property type="molecule type" value="Genomic_DNA"/>
</dbReference>
<proteinExistence type="inferred from homology"/>
<keyword evidence="6 13" id="KW-0949">S-adenosyl-L-methionine</keyword>
<dbReference type="InterPro" id="IPR003699">
    <property type="entry name" value="QueA"/>
</dbReference>
<dbReference type="UniPathway" id="UPA00392"/>
<evidence type="ECO:0000256" key="11">
    <source>
        <dbReference type="ARBA" id="ARBA00069325"/>
    </source>
</evidence>
<evidence type="ECO:0000256" key="10">
    <source>
        <dbReference type="ARBA" id="ARBA00066503"/>
    </source>
</evidence>
<keyword evidence="5 13" id="KW-0808">Transferase</keyword>
<dbReference type="GO" id="GO:0051075">
    <property type="term" value="F:S-adenosylmethionine:tRNA ribosyltransferase-isomerase activity"/>
    <property type="evidence" value="ECO:0007669"/>
    <property type="project" value="UniProtKB-EC"/>
</dbReference>
<evidence type="ECO:0000256" key="1">
    <source>
        <dbReference type="ARBA" id="ARBA00004496"/>
    </source>
</evidence>
<evidence type="ECO:0000256" key="9">
    <source>
        <dbReference type="ARBA" id="ARBA00061210"/>
    </source>
</evidence>
<protein>
    <recommendedName>
        <fullName evidence="11 13">S-adenosylmethionine:tRNA ribosyltransferase-isomerase</fullName>
        <ecNumber evidence="10 13">2.4.99.17</ecNumber>
    </recommendedName>
    <alternativeName>
        <fullName evidence="12 13">Queuosine biosynthesis protein QueA</fullName>
    </alternativeName>
</protein>
<evidence type="ECO:0000313" key="15">
    <source>
        <dbReference type="Proteomes" id="UP000008139"/>
    </source>
</evidence>
<dbReference type="KEGG" id="hmr:Hipma_1395"/>
<dbReference type="FunCoup" id="F2LXW0">
    <property type="interactions" value="381"/>
</dbReference>
<sequence>MEVSLFDYNLPKELIAQHPHIPRDECKLLVCNRQNHTIEHRIFKEIINYIDENDLLVLNDTKVIPARIFAQKPTGGKIEIFLLEEIGKGRFLCLTRGKLKKDTIVYLKNSKTARITRIENSDKRIVEFETNENIYELLEDIGEVPLPPYIQRNYDNYNKEKDFKYYQTVFAKKEGAVASPTAGLHFTEKLINSIKAKGVKIAYITLHVGIGTFRPVKEKEVEKHKMHSEKYQISKETADLFNQTKSKRRRVIAVGTTVVRALESSINKDGILKPQKSSTDIFIYPGYKYKAVDALITNFHLPKSTLLMLVSAFYEREKILNCYKEAIDKHYRFFSFGDAMFIY</sequence>
<dbReference type="InterPro" id="IPR042119">
    <property type="entry name" value="QueA_dom2"/>
</dbReference>
<keyword evidence="14" id="KW-0413">Isomerase</keyword>
<evidence type="ECO:0000256" key="8">
    <source>
        <dbReference type="ARBA" id="ARBA00052751"/>
    </source>
</evidence>
<dbReference type="RefSeq" id="WP_013682381.1">
    <property type="nucleotide sequence ID" value="NC_015318.1"/>
</dbReference>
<dbReference type="NCBIfam" id="NF001140">
    <property type="entry name" value="PRK00147.1"/>
    <property type="match status" value="1"/>
</dbReference>
<name>F2LXW0_HIPMA</name>
<dbReference type="EC" id="2.4.99.17" evidence="10 13"/>
<dbReference type="eggNOG" id="COG0809">
    <property type="taxonomic scope" value="Bacteria"/>
</dbReference>
<dbReference type="NCBIfam" id="TIGR00113">
    <property type="entry name" value="queA"/>
    <property type="match status" value="1"/>
</dbReference>
<evidence type="ECO:0000256" key="3">
    <source>
        <dbReference type="ARBA" id="ARBA00011245"/>
    </source>
</evidence>
<dbReference type="InterPro" id="IPR042118">
    <property type="entry name" value="QueA_dom1"/>
</dbReference>
<comment type="function">
    <text evidence="13">Transfers and isomerizes the ribose moiety from AdoMet to the 7-aminomethyl group of 7-deazaguanine (preQ1-tRNA) to give epoxyqueuosine (oQ-tRNA).</text>
</comment>
<dbReference type="STRING" id="760142.Hipma_1395"/>
<evidence type="ECO:0000256" key="12">
    <source>
        <dbReference type="ARBA" id="ARBA00076160"/>
    </source>
</evidence>
<comment type="pathway">
    <text evidence="2 13">tRNA modification; tRNA-queuosine biosynthesis.</text>
</comment>
<evidence type="ECO:0000256" key="2">
    <source>
        <dbReference type="ARBA" id="ARBA00004691"/>
    </source>
</evidence>
<reference evidence="15" key="2">
    <citation type="submission" date="2011-03" db="EMBL/GenBank/DDBJ databases">
        <title>The complete genome of Hippea maritima DSM 10411.</title>
        <authorList>
            <consortium name="US DOE Joint Genome Institute (JGI-PGF)"/>
            <person name="Lucas S."/>
            <person name="Copeland A."/>
            <person name="Lapidus A."/>
            <person name="Bruce D."/>
            <person name="Goodwin L."/>
            <person name="Pitluck S."/>
            <person name="Peters L."/>
            <person name="Kyrpides N."/>
            <person name="Mavromatis K."/>
            <person name="Pagani I."/>
            <person name="Ivanova N."/>
            <person name="Mikhailova N."/>
            <person name="Lu M."/>
            <person name="Detter J.C."/>
            <person name="Tapia R."/>
            <person name="Han C."/>
            <person name="Land M."/>
            <person name="Hauser L."/>
            <person name="Markowitz V."/>
            <person name="Cheng J.-F."/>
            <person name="Hugenholtz P."/>
            <person name="Woyke T."/>
            <person name="Wu D."/>
            <person name="Spring S."/>
            <person name="Schroeder M."/>
            <person name="Brambilla E."/>
            <person name="Klenk H.-P."/>
            <person name="Eisen J.A."/>
        </authorList>
    </citation>
    <scope>NUCLEOTIDE SEQUENCE [LARGE SCALE GENOMIC DNA]</scope>
    <source>
        <strain evidence="15">ATCC 700847 / DSM 10411 / MH2</strain>
    </source>
</reference>
<comment type="similarity">
    <text evidence="9 13">Belongs to the QueA family.</text>
</comment>
<comment type="subunit">
    <text evidence="3 13">Monomer.</text>
</comment>
<dbReference type="Gene3D" id="3.40.1780.10">
    <property type="entry name" value="QueA-like"/>
    <property type="match status" value="1"/>
</dbReference>
<dbReference type="GO" id="GO:0008616">
    <property type="term" value="P:tRNA queuosine(34) biosynthetic process"/>
    <property type="evidence" value="ECO:0007669"/>
    <property type="project" value="UniProtKB-UniRule"/>
</dbReference>
<gene>
    <name evidence="13" type="primary">queA</name>
    <name evidence="14" type="ordered locus">Hipma_1395</name>
</gene>
<keyword evidence="4 13" id="KW-0963">Cytoplasm</keyword>
<comment type="catalytic activity">
    <reaction evidence="8 13">
        <text>7-aminomethyl-7-carbaguanosine(34) in tRNA + S-adenosyl-L-methionine = epoxyqueuosine(34) in tRNA + adenine + L-methionine + 2 H(+)</text>
        <dbReference type="Rhea" id="RHEA:32155"/>
        <dbReference type="Rhea" id="RHEA-COMP:10342"/>
        <dbReference type="Rhea" id="RHEA-COMP:18582"/>
        <dbReference type="ChEBI" id="CHEBI:15378"/>
        <dbReference type="ChEBI" id="CHEBI:16708"/>
        <dbReference type="ChEBI" id="CHEBI:57844"/>
        <dbReference type="ChEBI" id="CHEBI:59789"/>
        <dbReference type="ChEBI" id="CHEBI:82833"/>
        <dbReference type="ChEBI" id="CHEBI:194443"/>
        <dbReference type="EC" id="2.4.99.17"/>
    </reaction>
</comment>
<dbReference type="PANTHER" id="PTHR30307">
    <property type="entry name" value="S-ADENOSYLMETHIONINE:TRNA RIBOSYLTRANSFERASE-ISOMERASE"/>
    <property type="match status" value="1"/>
</dbReference>
<evidence type="ECO:0000256" key="6">
    <source>
        <dbReference type="ARBA" id="ARBA00022691"/>
    </source>
</evidence>
<comment type="subcellular location">
    <subcellularLocation>
        <location evidence="1 13">Cytoplasm</location>
    </subcellularLocation>
</comment>
<evidence type="ECO:0000256" key="5">
    <source>
        <dbReference type="ARBA" id="ARBA00022679"/>
    </source>
</evidence>
<dbReference type="InterPro" id="IPR036100">
    <property type="entry name" value="QueA_sf"/>
</dbReference>
<dbReference type="OrthoDB" id="9805933at2"/>
<dbReference type="GO" id="GO:0005737">
    <property type="term" value="C:cytoplasm"/>
    <property type="evidence" value="ECO:0007669"/>
    <property type="project" value="UniProtKB-SubCell"/>
</dbReference>
<dbReference type="AlphaFoldDB" id="F2LXW0"/>
<evidence type="ECO:0000256" key="7">
    <source>
        <dbReference type="ARBA" id="ARBA00022785"/>
    </source>
</evidence>
<evidence type="ECO:0000256" key="4">
    <source>
        <dbReference type="ARBA" id="ARBA00022490"/>
    </source>
</evidence>
<keyword evidence="15" id="KW-1185">Reference proteome</keyword>
<organism evidence="14 15">
    <name type="scientific">Hippea maritima (strain ATCC 700847 / DSM 10411 / MH2)</name>
    <dbReference type="NCBI Taxonomy" id="760142"/>
    <lineage>
        <taxon>Bacteria</taxon>
        <taxon>Pseudomonadati</taxon>
        <taxon>Campylobacterota</taxon>
        <taxon>Desulfurellia</taxon>
        <taxon>Desulfurellales</taxon>
        <taxon>Hippeaceae</taxon>
        <taxon>Hippea</taxon>
    </lineage>
</organism>
<dbReference type="SUPFAM" id="SSF111337">
    <property type="entry name" value="QueA-like"/>
    <property type="match status" value="1"/>
</dbReference>
<dbReference type="FunFam" id="3.40.1780.10:FF:000001">
    <property type="entry name" value="S-adenosylmethionine:tRNA ribosyltransferase-isomerase"/>
    <property type="match status" value="1"/>
</dbReference>
<dbReference type="Pfam" id="PF02547">
    <property type="entry name" value="Queuosine_synth"/>
    <property type="match status" value="1"/>
</dbReference>
<reference evidence="14 15" key="1">
    <citation type="journal article" date="2011" name="Stand. Genomic Sci.">
        <title>Complete genome sequence of the thermophilic sulfur-reducer Hippea maritima type strain (MH(2)).</title>
        <authorList>
            <person name="Huntemann M."/>
            <person name="Lu M."/>
            <person name="Nolan M."/>
            <person name="Lapidus A."/>
            <person name="Lucas S."/>
            <person name="Hammon N."/>
            <person name="Deshpande S."/>
            <person name="Cheng J.F."/>
            <person name="Tapia R."/>
            <person name="Han C."/>
            <person name="Goodwin L."/>
            <person name="Pitluck S."/>
            <person name="Liolios K."/>
            <person name="Pagani I."/>
            <person name="Ivanova N."/>
            <person name="Ovchinikova G."/>
            <person name="Pati A."/>
            <person name="Chen A."/>
            <person name="Palaniappan K."/>
            <person name="Land M."/>
            <person name="Hauser L."/>
            <person name="Jeffries C.D."/>
            <person name="Detter J.C."/>
            <person name="Brambilla E.M."/>
            <person name="Rohde M."/>
            <person name="Spring S."/>
            <person name="Goker M."/>
            <person name="Woyke T."/>
            <person name="Bristow J."/>
            <person name="Eisen J.A."/>
            <person name="Markowitz V."/>
            <person name="Hugenholtz P."/>
            <person name="Kyrpides N.C."/>
            <person name="Klenk H.P."/>
            <person name="Mavromatis K."/>
        </authorList>
    </citation>
    <scope>NUCLEOTIDE SEQUENCE [LARGE SCALE GENOMIC DNA]</scope>
    <source>
        <strain evidence="15">ATCC 700847 / DSM 10411 / MH2</strain>
    </source>
</reference>
<dbReference type="HAMAP" id="MF_00113">
    <property type="entry name" value="QueA"/>
    <property type="match status" value="1"/>
</dbReference>
<dbReference type="Gene3D" id="2.40.10.240">
    <property type="entry name" value="QueA-like"/>
    <property type="match status" value="1"/>
</dbReference>
<dbReference type="Proteomes" id="UP000008139">
    <property type="component" value="Chromosome"/>
</dbReference>
<evidence type="ECO:0000313" key="14">
    <source>
        <dbReference type="EMBL" id="AEA34351.1"/>
    </source>
</evidence>
<keyword evidence="7 13" id="KW-0671">Queuosine biosynthesis</keyword>